<gene>
    <name evidence="3" type="ORF">HMH01_15155</name>
</gene>
<comment type="caution">
    <text evidence="3">The sequence shown here is derived from an EMBL/GenBank/DDBJ whole genome shotgun (WGS) entry which is preliminary data.</text>
</comment>
<dbReference type="InterPro" id="IPR003313">
    <property type="entry name" value="AraC-bd"/>
</dbReference>
<dbReference type="InterPro" id="IPR014710">
    <property type="entry name" value="RmlC-like_jellyroll"/>
</dbReference>
<keyword evidence="1" id="KW-0238">DNA-binding</keyword>
<dbReference type="GO" id="GO:0043565">
    <property type="term" value="F:sequence-specific DNA binding"/>
    <property type="evidence" value="ECO:0007669"/>
    <property type="project" value="InterPro"/>
</dbReference>
<dbReference type="SMART" id="SM00342">
    <property type="entry name" value="HTH_ARAC"/>
    <property type="match status" value="1"/>
</dbReference>
<keyword evidence="4" id="KW-1185">Reference proteome</keyword>
<dbReference type="PANTHER" id="PTHR11019:SF159">
    <property type="entry name" value="TRANSCRIPTIONAL REGULATOR-RELATED"/>
    <property type="match status" value="1"/>
</dbReference>
<dbReference type="AlphaFoldDB" id="A0A849L6S9"/>
<name>A0A849L6S9_9RHOB</name>
<evidence type="ECO:0000259" key="2">
    <source>
        <dbReference type="PROSITE" id="PS01124"/>
    </source>
</evidence>
<proteinExistence type="predicted"/>
<organism evidence="3 4">
    <name type="scientific">Halovulum dunhuangense</name>
    <dbReference type="NCBI Taxonomy" id="1505036"/>
    <lineage>
        <taxon>Bacteria</taxon>
        <taxon>Pseudomonadati</taxon>
        <taxon>Pseudomonadota</taxon>
        <taxon>Alphaproteobacteria</taxon>
        <taxon>Rhodobacterales</taxon>
        <taxon>Paracoccaceae</taxon>
        <taxon>Halovulum</taxon>
    </lineage>
</organism>
<dbReference type="PANTHER" id="PTHR11019">
    <property type="entry name" value="HTH-TYPE TRANSCRIPTIONAL REGULATOR NIMR"/>
    <property type="match status" value="1"/>
</dbReference>
<dbReference type="InterPro" id="IPR018060">
    <property type="entry name" value="HTH_AraC"/>
</dbReference>
<evidence type="ECO:0000313" key="3">
    <source>
        <dbReference type="EMBL" id="NNU81777.1"/>
    </source>
</evidence>
<evidence type="ECO:0000256" key="1">
    <source>
        <dbReference type="ARBA" id="ARBA00023125"/>
    </source>
</evidence>
<dbReference type="InterPro" id="IPR011051">
    <property type="entry name" value="RmlC_Cupin_sf"/>
</dbReference>
<dbReference type="Proteomes" id="UP000572377">
    <property type="component" value="Unassembled WGS sequence"/>
</dbReference>
<dbReference type="Pfam" id="PF12833">
    <property type="entry name" value="HTH_18"/>
    <property type="match status" value="1"/>
</dbReference>
<accession>A0A849L6S9</accession>
<dbReference type="PROSITE" id="PS01124">
    <property type="entry name" value="HTH_ARAC_FAMILY_2"/>
    <property type="match status" value="1"/>
</dbReference>
<sequence>MRSIDSADYQEIEQPVALMAKDFAAGSSTRTHSHPRTQLLYAVRGLMTATTDFGTWLVPEGHALLIPAGVMHRVMMHGPVSMHTAFLSEDALTEPVEDCRIIRILPLLDMLIRALSEEPVDYDLHGRGGHIAALLADEIERAPVARLALPMPRDRRLQTVCQTVIGDLGARVPLDAIADMIGMSRRSFTRRFRDETGISFGDWCGQARLTEALERLARGEPISSVARGLGYSNVRSLQAMLQRKSDRLG</sequence>
<dbReference type="SUPFAM" id="SSF51182">
    <property type="entry name" value="RmlC-like cupins"/>
    <property type="match status" value="1"/>
</dbReference>
<reference evidence="3 4" key="1">
    <citation type="submission" date="2020-05" db="EMBL/GenBank/DDBJ databases">
        <title>Gimesia benthica sp. nov., a novel planctomycete isolated from a deep-sea water sample of the Northwest Indian Ocean.</title>
        <authorList>
            <person name="Wang J."/>
            <person name="Ruan C."/>
            <person name="Song L."/>
            <person name="Zhu Y."/>
            <person name="Li A."/>
            <person name="Zheng X."/>
            <person name="Wang L."/>
            <person name="Lu Z."/>
            <person name="Huang Y."/>
            <person name="Du W."/>
            <person name="Zhou Y."/>
            <person name="Huang L."/>
            <person name="Dai X."/>
        </authorList>
    </citation>
    <scope>NUCLEOTIDE SEQUENCE [LARGE SCALE GENOMIC DNA]</scope>
    <source>
        <strain evidence="3 4">YYQ-30</strain>
    </source>
</reference>
<evidence type="ECO:0000313" key="4">
    <source>
        <dbReference type="Proteomes" id="UP000572377"/>
    </source>
</evidence>
<dbReference type="Gene3D" id="1.10.10.60">
    <property type="entry name" value="Homeodomain-like"/>
    <property type="match status" value="1"/>
</dbReference>
<protein>
    <submittedName>
        <fullName evidence="3">Helix-turn-helix transcriptional regulator</fullName>
    </submittedName>
</protein>
<dbReference type="Pfam" id="PF02311">
    <property type="entry name" value="AraC_binding"/>
    <property type="match status" value="1"/>
</dbReference>
<dbReference type="CDD" id="cd06124">
    <property type="entry name" value="cupin_NimR-like_N"/>
    <property type="match status" value="1"/>
</dbReference>
<dbReference type="GO" id="GO:0003700">
    <property type="term" value="F:DNA-binding transcription factor activity"/>
    <property type="evidence" value="ECO:0007669"/>
    <property type="project" value="InterPro"/>
</dbReference>
<dbReference type="Gene3D" id="2.60.120.10">
    <property type="entry name" value="Jelly Rolls"/>
    <property type="match status" value="1"/>
</dbReference>
<dbReference type="EMBL" id="JABFBC010000003">
    <property type="protein sequence ID" value="NNU81777.1"/>
    <property type="molecule type" value="Genomic_DNA"/>
</dbReference>
<feature type="domain" description="HTH araC/xylS-type" evidence="2">
    <location>
        <begin position="158"/>
        <end position="249"/>
    </location>
</feature>